<dbReference type="Pfam" id="PF02673">
    <property type="entry name" value="BacA"/>
    <property type="match status" value="1"/>
</dbReference>
<evidence type="ECO:0000313" key="15">
    <source>
        <dbReference type="EMBL" id="MBO9200336.1"/>
    </source>
</evidence>
<dbReference type="GO" id="GO:0050380">
    <property type="term" value="F:undecaprenyl-diphosphatase activity"/>
    <property type="evidence" value="ECO:0007669"/>
    <property type="project" value="UniProtKB-EC"/>
</dbReference>
<feature type="transmembrane region" description="Helical" evidence="14">
    <location>
        <begin position="138"/>
        <end position="161"/>
    </location>
</feature>
<dbReference type="NCBIfam" id="NF001390">
    <property type="entry name" value="PRK00281.1-4"/>
    <property type="match status" value="1"/>
</dbReference>
<keyword evidence="7 14" id="KW-0378">Hydrolase</keyword>
<comment type="subcellular location">
    <subcellularLocation>
        <location evidence="1 14">Cell membrane</location>
        <topology evidence="1 14">Multi-pass membrane protein</topology>
    </subcellularLocation>
</comment>
<feature type="transmembrane region" description="Helical" evidence="14">
    <location>
        <begin position="40"/>
        <end position="60"/>
    </location>
</feature>
<evidence type="ECO:0000256" key="10">
    <source>
        <dbReference type="ARBA" id="ARBA00023251"/>
    </source>
</evidence>
<feature type="transmembrane region" description="Helical" evidence="14">
    <location>
        <begin position="6"/>
        <end position="28"/>
    </location>
</feature>
<dbReference type="PANTHER" id="PTHR30622">
    <property type="entry name" value="UNDECAPRENYL-DIPHOSPHATASE"/>
    <property type="match status" value="1"/>
</dbReference>
<feature type="transmembrane region" description="Helical" evidence="14">
    <location>
        <begin position="72"/>
        <end position="90"/>
    </location>
</feature>
<sequence>MSTLHAIIIAIIEGITEFLPISSTGHMAIASAIMGDHGAFVELFEIVIQFGAILSVVVLYWRKFFDFKKISFYIKLIIAIIPALVFGALFKKHIDAMLEKPMIIAVIMLLGGFVLLFVDKWFQKPTIDREDNITVKKGFIIGCYQVLSILFPGLSRSAATIIGGMQQKLSRRLAAEFSFFLAVPTMLAATVYSLYKMYKEQPEVLTNSSNMGTLLLGCGIAFVVAILAIKFFITYLQKHGFRLFGWYRIIVGLTLIILFYTGIIGK</sequence>
<protein>
    <recommendedName>
        <fullName evidence="4 14">Undecaprenyl-diphosphatase</fullName>
        <ecNumber evidence="3 14">3.6.1.27</ecNumber>
    </recommendedName>
    <alternativeName>
        <fullName evidence="12 14">Bacitracin resistance protein</fullName>
    </alternativeName>
    <alternativeName>
        <fullName evidence="11 14">Undecaprenyl pyrophosphate phosphatase</fullName>
    </alternativeName>
</protein>
<evidence type="ECO:0000256" key="1">
    <source>
        <dbReference type="ARBA" id="ARBA00004651"/>
    </source>
</evidence>
<evidence type="ECO:0000256" key="3">
    <source>
        <dbReference type="ARBA" id="ARBA00012374"/>
    </source>
</evidence>
<dbReference type="PANTHER" id="PTHR30622:SF3">
    <property type="entry name" value="UNDECAPRENYL-DIPHOSPHATASE"/>
    <property type="match status" value="1"/>
</dbReference>
<keyword evidence="6 14" id="KW-0812">Transmembrane</keyword>
<keyword evidence="14" id="KW-0961">Cell wall biogenesis/degradation</keyword>
<gene>
    <name evidence="14" type="primary">uppP</name>
    <name evidence="15" type="ORF">J7I42_08705</name>
</gene>
<feature type="transmembrane region" description="Helical" evidence="14">
    <location>
        <begin position="173"/>
        <end position="194"/>
    </location>
</feature>
<evidence type="ECO:0000313" key="16">
    <source>
        <dbReference type="Proteomes" id="UP000677244"/>
    </source>
</evidence>
<evidence type="ECO:0000256" key="2">
    <source>
        <dbReference type="ARBA" id="ARBA00010621"/>
    </source>
</evidence>
<name>A0ABS3YT04_9BACT</name>
<evidence type="ECO:0000256" key="6">
    <source>
        <dbReference type="ARBA" id="ARBA00022692"/>
    </source>
</evidence>
<dbReference type="Proteomes" id="UP000677244">
    <property type="component" value="Unassembled WGS sequence"/>
</dbReference>
<dbReference type="EC" id="3.6.1.27" evidence="3 14"/>
<keyword evidence="9 14" id="KW-0472">Membrane</keyword>
<dbReference type="InterPro" id="IPR003824">
    <property type="entry name" value="UppP"/>
</dbReference>
<feature type="transmembrane region" description="Helical" evidence="14">
    <location>
        <begin position="102"/>
        <end position="118"/>
    </location>
</feature>
<evidence type="ECO:0000256" key="7">
    <source>
        <dbReference type="ARBA" id="ARBA00022801"/>
    </source>
</evidence>
<evidence type="ECO:0000256" key="8">
    <source>
        <dbReference type="ARBA" id="ARBA00022989"/>
    </source>
</evidence>
<comment type="similarity">
    <text evidence="2 14">Belongs to the UppP family.</text>
</comment>
<accession>A0ABS3YT04</accession>
<dbReference type="EMBL" id="JAGHKO010000001">
    <property type="protein sequence ID" value="MBO9200336.1"/>
    <property type="molecule type" value="Genomic_DNA"/>
</dbReference>
<evidence type="ECO:0000256" key="13">
    <source>
        <dbReference type="ARBA" id="ARBA00047594"/>
    </source>
</evidence>
<feature type="transmembrane region" description="Helical" evidence="14">
    <location>
        <begin position="214"/>
        <end position="233"/>
    </location>
</feature>
<evidence type="ECO:0000256" key="12">
    <source>
        <dbReference type="ARBA" id="ARBA00032932"/>
    </source>
</evidence>
<evidence type="ECO:0000256" key="11">
    <source>
        <dbReference type="ARBA" id="ARBA00032707"/>
    </source>
</evidence>
<comment type="caution">
    <text evidence="15">The sequence shown here is derived from an EMBL/GenBank/DDBJ whole genome shotgun (WGS) entry which is preliminary data.</text>
</comment>
<comment type="catalytic activity">
    <reaction evidence="13 14">
        <text>di-trans,octa-cis-undecaprenyl diphosphate + H2O = di-trans,octa-cis-undecaprenyl phosphate + phosphate + H(+)</text>
        <dbReference type="Rhea" id="RHEA:28094"/>
        <dbReference type="ChEBI" id="CHEBI:15377"/>
        <dbReference type="ChEBI" id="CHEBI:15378"/>
        <dbReference type="ChEBI" id="CHEBI:43474"/>
        <dbReference type="ChEBI" id="CHEBI:58405"/>
        <dbReference type="ChEBI" id="CHEBI:60392"/>
        <dbReference type="EC" id="3.6.1.27"/>
    </reaction>
</comment>
<evidence type="ECO:0000256" key="4">
    <source>
        <dbReference type="ARBA" id="ARBA00021581"/>
    </source>
</evidence>
<evidence type="ECO:0000256" key="5">
    <source>
        <dbReference type="ARBA" id="ARBA00022475"/>
    </source>
</evidence>
<proteinExistence type="inferred from homology"/>
<keyword evidence="14" id="KW-0133">Cell shape</keyword>
<evidence type="ECO:0000256" key="14">
    <source>
        <dbReference type="HAMAP-Rule" id="MF_01006"/>
    </source>
</evidence>
<keyword evidence="5 14" id="KW-1003">Cell membrane</keyword>
<comment type="miscellaneous">
    <text evidence="14">Bacitracin is thought to be involved in the inhibition of peptidoglycan synthesis by sequestering undecaprenyl diphosphate, thereby reducing the pool of lipid carrier available.</text>
</comment>
<organism evidence="15 16">
    <name type="scientific">Niastella soli</name>
    <dbReference type="NCBI Taxonomy" id="2821487"/>
    <lineage>
        <taxon>Bacteria</taxon>
        <taxon>Pseudomonadati</taxon>
        <taxon>Bacteroidota</taxon>
        <taxon>Chitinophagia</taxon>
        <taxon>Chitinophagales</taxon>
        <taxon>Chitinophagaceae</taxon>
        <taxon>Niastella</taxon>
    </lineage>
</organism>
<keyword evidence="14" id="KW-0573">Peptidoglycan synthesis</keyword>
<dbReference type="HAMAP" id="MF_01006">
    <property type="entry name" value="Undec_diphosphatase"/>
    <property type="match status" value="1"/>
</dbReference>
<keyword evidence="16" id="KW-1185">Reference proteome</keyword>
<dbReference type="RefSeq" id="WP_209138384.1">
    <property type="nucleotide sequence ID" value="NZ_JAGHKO010000001.1"/>
</dbReference>
<feature type="transmembrane region" description="Helical" evidence="14">
    <location>
        <begin position="245"/>
        <end position="265"/>
    </location>
</feature>
<keyword evidence="10 14" id="KW-0046">Antibiotic resistance</keyword>
<evidence type="ECO:0000256" key="9">
    <source>
        <dbReference type="ARBA" id="ARBA00023136"/>
    </source>
</evidence>
<keyword evidence="8 14" id="KW-1133">Transmembrane helix</keyword>
<reference evidence="15 16" key="1">
    <citation type="submission" date="2021-03" db="EMBL/GenBank/DDBJ databases">
        <title>Assistant Professor.</title>
        <authorList>
            <person name="Huq M.A."/>
        </authorList>
    </citation>
    <scope>NUCLEOTIDE SEQUENCE [LARGE SCALE GENOMIC DNA]</scope>
    <source>
        <strain evidence="15 16">MAH-29</strain>
    </source>
</reference>
<comment type="function">
    <text evidence="14">Catalyzes the dephosphorylation of undecaprenyl diphosphate (UPP). Confers resistance to bacitracin.</text>
</comment>